<proteinExistence type="predicted"/>
<dbReference type="AlphaFoldDB" id="A0A0G4L5P0"/>
<protein>
    <submittedName>
        <fullName evidence="1">Uncharacterized protein</fullName>
    </submittedName>
</protein>
<evidence type="ECO:0000313" key="2">
    <source>
        <dbReference type="Proteomes" id="UP000045706"/>
    </source>
</evidence>
<accession>A0A0G4L5P0</accession>
<sequence>MHLWVSLIRGCRGFSRFASDEFTKRKNNVGESLRARGSAQRPGPQGFKCARAACQAAAGKGGLCW</sequence>
<reference evidence="2" key="1">
    <citation type="submission" date="2015-05" db="EMBL/GenBank/DDBJ databases">
        <authorList>
            <person name="Fogelqvist Johan"/>
        </authorList>
    </citation>
    <scope>NUCLEOTIDE SEQUENCE [LARGE SCALE GENOMIC DNA]</scope>
</reference>
<name>A0A0G4L5P0_VERLO</name>
<organism evidence="1 2">
    <name type="scientific">Verticillium longisporum</name>
    <name type="common">Verticillium dahliae var. longisporum</name>
    <dbReference type="NCBI Taxonomy" id="100787"/>
    <lineage>
        <taxon>Eukaryota</taxon>
        <taxon>Fungi</taxon>
        <taxon>Dikarya</taxon>
        <taxon>Ascomycota</taxon>
        <taxon>Pezizomycotina</taxon>
        <taxon>Sordariomycetes</taxon>
        <taxon>Hypocreomycetidae</taxon>
        <taxon>Glomerellales</taxon>
        <taxon>Plectosphaerellaceae</taxon>
        <taxon>Verticillium</taxon>
    </lineage>
</organism>
<dbReference type="Proteomes" id="UP000045706">
    <property type="component" value="Unassembled WGS sequence"/>
</dbReference>
<evidence type="ECO:0000313" key="1">
    <source>
        <dbReference type="EMBL" id="CRK17268.1"/>
    </source>
</evidence>
<dbReference type="EMBL" id="CVQI01007779">
    <property type="protein sequence ID" value="CRK17268.1"/>
    <property type="molecule type" value="Genomic_DNA"/>
</dbReference>
<gene>
    <name evidence="1" type="ORF">BN1723_002407</name>
</gene>